<proteinExistence type="predicted"/>
<evidence type="ECO:0000313" key="2">
    <source>
        <dbReference type="Proteomes" id="UP000030762"/>
    </source>
</evidence>
<accession>T0PZJ5</accession>
<dbReference type="RefSeq" id="XP_008620084.1">
    <property type="nucleotide sequence ID" value="XM_008621862.1"/>
</dbReference>
<dbReference type="OrthoDB" id="10349992at2759"/>
<dbReference type="AlphaFoldDB" id="T0PZJ5"/>
<dbReference type="VEuPathDB" id="FungiDB:SDRG_15683"/>
<dbReference type="SUPFAM" id="SSF48403">
    <property type="entry name" value="Ankyrin repeat"/>
    <property type="match status" value="1"/>
</dbReference>
<sequence length="516" mass="56541">MATFSSVVLAQPPIASVIFGFQFGVYADVASRFRDFNHLADRLPDDTRRPDKVEYALDATFVTCYPVDDVGSTKGFAAASLCLSTLCTRDARFPLHLAICEGDLVATQRIVACRPDLVYQEAIEAALMTGHLEIADFLLQTHAVDRNFDDETLGCVSRALDAWLPAALLSTNNADVLALLWRRRQLEWPDGLLRLASLYYAPRAIAFLYKHMPQAVYVGFVDDAAAQGLLEIVIDLVAQGANCTLAALDAAATNGHVDVVRFLIEQCHQVPSRTTLQNAAVHGHLAVVIYLHELGTLDNAIMATFSAAYLGHDDVVRYLVANRRATDTTVRVDAPVSDLVFLAMHFLSLGCSLENAAEYFSKVIRKQTSGILEIAAFFIERGVVLDATWMINACERGDMDVAIYLHDHGAASAPEAIDRAAYKQHWAIVDFLMAHRSEGATLTGIECALVHGMFGVVLELWANQPELRDDDLLRSSIANNAVDAIDFLLEEGVGHPRHLLSDALCVHRGCLVFVAF</sequence>
<dbReference type="PANTHER" id="PTHR46586:SF3">
    <property type="entry name" value="ANKYRIN REPEAT-CONTAINING PROTEIN"/>
    <property type="match status" value="1"/>
</dbReference>
<dbReference type="PANTHER" id="PTHR46586">
    <property type="entry name" value="ANKYRIN REPEAT-CONTAINING PROTEIN"/>
    <property type="match status" value="1"/>
</dbReference>
<dbReference type="Proteomes" id="UP000030762">
    <property type="component" value="Unassembled WGS sequence"/>
</dbReference>
<evidence type="ECO:0000313" key="1">
    <source>
        <dbReference type="EMBL" id="EQC26505.1"/>
    </source>
</evidence>
<dbReference type="Gene3D" id="1.25.40.20">
    <property type="entry name" value="Ankyrin repeat-containing domain"/>
    <property type="match status" value="2"/>
</dbReference>
<dbReference type="EMBL" id="JH767229">
    <property type="protein sequence ID" value="EQC26505.1"/>
    <property type="molecule type" value="Genomic_DNA"/>
</dbReference>
<keyword evidence="2" id="KW-1185">Reference proteome</keyword>
<dbReference type="OMA" id="HMPQAVY"/>
<organism evidence="1 2">
    <name type="scientific">Saprolegnia diclina (strain VS20)</name>
    <dbReference type="NCBI Taxonomy" id="1156394"/>
    <lineage>
        <taxon>Eukaryota</taxon>
        <taxon>Sar</taxon>
        <taxon>Stramenopiles</taxon>
        <taxon>Oomycota</taxon>
        <taxon>Saprolegniomycetes</taxon>
        <taxon>Saprolegniales</taxon>
        <taxon>Saprolegniaceae</taxon>
        <taxon>Saprolegnia</taxon>
    </lineage>
</organism>
<dbReference type="InParanoid" id="T0PZJ5"/>
<dbReference type="Pfam" id="PF12796">
    <property type="entry name" value="Ank_2"/>
    <property type="match status" value="1"/>
</dbReference>
<protein>
    <submittedName>
        <fullName evidence="1">Uncharacterized protein</fullName>
    </submittedName>
</protein>
<gene>
    <name evidence="1" type="ORF">SDRG_15683</name>
</gene>
<dbReference type="InterPro" id="IPR002110">
    <property type="entry name" value="Ankyrin_rpt"/>
</dbReference>
<reference evidence="1 2" key="1">
    <citation type="submission" date="2012-04" db="EMBL/GenBank/DDBJ databases">
        <title>The Genome Sequence of Saprolegnia declina VS20.</title>
        <authorList>
            <consortium name="The Broad Institute Genome Sequencing Platform"/>
            <person name="Russ C."/>
            <person name="Nusbaum C."/>
            <person name="Tyler B."/>
            <person name="van West P."/>
            <person name="Dieguez-Uribeondo J."/>
            <person name="de Bruijn I."/>
            <person name="Tripathy S."/>
            <person name="Jiang R."/>
            <person name="Young S.K."/>
            <person name="Zeng Q."/>
            <person name="Gargeya S."/>
            <person name="Fitzgerald M."/>
            <person name="Haas B."/>
            <person name="Abouelleil A."/>
            <person name="Alvarado L."/>
            <person name="Arachchi H.M."/>
            <person name="Berlin A."/>
            <person name="Chapman S.B."/>
            <person name="Goldberg J."/>
            <person name="Griggs A."/>
            <person name="Gujja S."/>
            <person name="Hansen M."/>
            <person name="Howarth C."/>
            <person name="Imamovic A."/>
            <person name="Larimer J."/>
            <person name="McCowen C."/>
            <person name="Montmayeur A."/>
            <person name="Murphy C."/>
            <person name="Neiman D."/>
            <person name="Pearson M."/>
            <person name="Priest M."/>
            <person name="Roberts A."/>
            <person name="Saif S."/>
            <person name="Shea T."/>
            <person name="Sisk P."/>
            <person name="Sykes S."/>
            <person name="Wortman J."/>
            <person name="Nusbaum C."/>
            <person name="Birren B."/>
        </authorList>
    </citation>
    <scope>NUCLEOTIDE SEQUENCE [LARGE SCALE GENOMIC DNA]</scope>
    <source>
        <strain evidence="1 2">VS20</strain>
    </source>
</reference>
<name>T0PZJ5_SAPDV</name>
<dbReference type="STRING" id="1156394.T0PZJ5"/>
<dbReference type="InterPro" id="IPR052050">
    <property type="entry name" value="SecEffector_AnkRepeat"/>
</dbReference>
<dbReference type="InterPro" id="IPR036770">
    <property type="entry name" value="Ankyrin_rpt-contain_sf"/>
</dbReference>
<dbReference type="GeneID" id="19956410"/>